<name>W2I5G5_PHYNI</name>
<organism evidence="1">
    <name type="scientific">Phytophthora nicotianae</name>
    <name type="common">Potato buckeye rot agent</name>
    <name type="synonym">Phytophthora parasitica</name>
    <dbReference type="NCBI Taxonomy" id="4792"/>
    <lineage>
        <taxon>Eukaryota</taxon>
        <taxon>Sar</taxon>
        <taxon>Stramenopiles</taxon>
        <taxon>Oomycota</taxon>
        <taxon>Peronosporomycetes</taxon>
        <taxon>Peronosporales</taxon>
        <taxon>Peronosporaceae</taxon>
        <taxon>Phytophthora</taxon>
    </lineage>
</organism>
<evidence type="ECO:0000313" key="1">
    <source>
        <dbReference type="EMBL" id="ETL29375.1"/>
    </source>
</evidence>
<dbReference type="AlphaFoldDB" id="W2I5G5"/>
<proteinExistence type="predicted"/>
<dbReference type="Proteomes" id="UP000053864">
    <property type="component" value="Unassembled WGS sequence"/>
</dbReference>
<dbReference type="EMBL" id="KI675490">
    <property type="protein sequence ID" value="ETL29375.1"/>
    <property type="molecule type" value="Genomic_DNA"/>
</dbReference>
<protein>
    <submittedName>
        <fullName evidence="1">Uncharacterized protein</fullName>
    </submittedName>
</protein>
<reference evidence="1" key="1">
    <citation type="submission" date="2013-11" db="EMBL/GenBank/DDBJ databases">
        <title>The Genome Sequence of Phytophthora parasitica CJ05E6.</title>
        <authorList>
            <consortium name="The Broad Institute Genomics Platform"/>
            <person name="Russ C."/>
            <person name="Tyler B."/>
            <person name="Panabieres F."/>
            <person name="Shan W."/>
            <person name="Tripathy S."/>
            <person name="Grunwald N."/>
            <person name="Machado M."/>
            <person name="Johnson C.S."/>
            <person name="Arredondo F."/>
            <person name="Hong C."/>
            <person name="Coffey M."/>
            <person name="Young S.K."/>
            <person name="Zeng Q."/>
            <person name="Gargeya S."/>
            <person name="Fitzgerald M."/>
            <person name="Abouelleil A."/>
            <person name="Alvarado L."/>
            <person name="Chapman S.B."/>
            <person name="Gainer-Dewar J."/>
            <person name="Goldberg J."/>
            <person name="Griggs A."/>
            <person name="Gujja S."/>
            <person name="Hansen M."/>
            <person name="Howarth C."/>
            <person name="Imamovic A."/>
            <person name="Ireland A."/>
            <person name="Larimer J."/>
            <person name="McCowan C."/>
            <person name="Murphy C."/>
            <person name="Pearson M."/>
            <person name="Poon T.W."/>
            <person name="Priest M."/>
            <person name="Roberts A."/>
            <person name="Saif S."/>
            <person name="Shea T."/>
            <person name="Sykes S."/>
            <person name="Wortman J."/>
            <person name="Nusbaum C."/>
            <person name="Birren B."/>
        </authorList>
    </citation>
    <scope>NUCLEOTIDE SEQUENCE [LARGE SCALE GENOMIC DNA]</scope>
    <source>
        <strain evidence="1">CJ05E6</strain>
    </source>
</reference>
<accession>W2I5G5</accession>
<gene>
    <name evidence="1" type="ORF">L916_17430</name>
</gene>
<sequence>MGSQTREGNKKRYSAKLKKQYTSVKTQIMVEISTTIAEVVGKMDIALRELNNKPNLRFGSIHMIFVGDWLQQLPVAAHHCFKLVSEPQQPRENPKRSQDYDATIYFLL</sequence>